<dbReference type="SUPFAM" id="SSF51161">
    <property type="entry name" value="Trimeric LpxA-like enzymes"/>
    <property type="match status" value="1"/>
</dbReference>
<dbReference type="PANTHER" id="PTHR43300:SF7">
    <property type="entry name" value="UDP-N-ACETYLBACILLOSAMINE N-ACETYLTRANSFERASE"/>
    <property type="match status" value="1"/>
</dbReference>
<dbReference type="RefSeq" id="WP_377124282.1">
    <property type="nucleotide sequence ID" value="NZ_JBHRSD010000017.1"/>
</dbReference>
<keyword evidence="4" id="KW-1185">Reference proteome</keyword>
<protein>
    <submittedName>
        <fullName evidence="3">Acetyltransferase</fullName>
    </submittedName>
</protein>
<dbReference type="PANTHER" id="PTHR43300">
    <property type="entry name" value="ACETYLTRANSFERASE"/>
    <property type="match status" value="1"/>
</dbReference>
<organism evidence="3 4">
    <name type="scientific">Pseudoalteromonas fenneropenaei</name>
    <dbReference type="NCBI Taxonomy" id="1737459"/>
    <lineage>
        <taxon>Bacteria</taxon>
        <taxon>Pseudomonadati</taxon>
        <taxon>Pseudomonadota</taxon>
        <taxon>Gammaproteobacteria</taxon>
        <taxon>Alteromonadales</taxon>
        <taxon>Pseudoalteromonadaceae</taxon>
        <taxon>Pseudoalteromonas</taxon>
    </lineage>
</organism>
<proteinExistence type="inferred from homology"/>
<dbReference type="Gene3D" id="3.40.50.20">
    <property type="match status" value="1"/>
</dbReference>
<evidence type="ECO:0000313" key="4">
    <source>
        <dbReference type="Proteomes" id="UP001595453"/>
    </source>
</evidence>
<accession>A0ABV7CKM8</accession>
<feature type="domain" description="PglD N-terminal" evidence="2">
    <location>
        <begin position="10"/>
        <end position="80"/>
    </location>
</feature>
<dbReference type="EMBL" id="JBHRSD010000017">
    <property type="protein sequence ID" value="MFC3033126.1"/>
    <property type="molecule type" value="Genomic_DNA"/>
</dbReference>
<comment type="caution">
    <text evidence="3">The sequence shown here is derived from an EMBL/GenBank/DDBJ whole genome shotgun (WGS) entry which is preliminary data.</text>
</comment>
<comment type="similarity">
    <text evidence="1">Belongs to the transferase hexapeptide repeat family.</text>
</comment>
<gene>
    <name evidence="3" type="ORF">ACFOEE_11400</name>
</gene>
<dbReference type="InterPro" id="IPR050179">
    <property type="entry name" value="Trans_hexapeptide_repeat"/>
</dbReference>
<dbReference type="Pfam" id="PF17836">
    <property type="entry name" value="PglD_N"/>
    <property type="match status" value="1"/>
</dbReference>
<dbReference type="Gene3D" id="2.160.10.10">
    <property type="entry name" value="Hexapeptide repeat proteins"/>
    <property type="match status" value="1"/>
</dbReference>
<dbReference type="CDD" id="cd03360">
    <property type="entry name" value="LbH_AT_putative"/>
    <property type="match status" value="1"/>
</dbReference>
<sequence>MSSNEVQTCAILGASGHGKVIAEMAELCGYEEIYFFDDRWPALQGIEHWSVFGDTASLFESCLKFTNVVIAIGNNTIRIEKQRLLQSAGANFSPLCHPKSHISSYAKIGAGSVVMANAVINPFAYVGNGCIINTSAVIEHDCSIEDGAHVSPGAMLAGGVCVGETSWVGIGAQVKQLVKIGSRCVVGAGATVVNDISDGLTVVGTPAKPIVQG</sequence>
<dbReference type="NCBIfam" id="TIGR03570">
    <property type="entry name" value="NeuD_NnaD"/>
    <property type="match status" value="1"/>
</dbReference>
<evidence type="ECO:0000256" key="1">
    <source>
        <dbReference type="ARBA" id="ARBA00007274"/>
    </source>
</evidence>
<dbReference type="Proteomes" id="UP001595453">
    <property type="component" value="Unassembled WGS sequence"/>
</dbReference>
<dbReference type="InterPro" id="IPR011004">
    <property type="entry name" value="Trimer_LpxA-like_sf"/>
</dbReference>
<dbReference type="InterPro" id="IPR001451">
    <property type="entry name" value="Hexapep"/>
</dbReference>
<dbReference type="Pfam" id="PF00132">
    <property type="entry name" value="Hexapep"/>
    <property type="match status" value="1"/>
</dbReference>
<evidence type="ECO:0000313" key="3">
    <source>
        <dbReference type="EMBL" id="MFC3033126.1"/>
    </source>
</evidence>
<name>A0ABV7CKM8_9GAMM</name>
<dbReference type="InterPro" id="IPR041561">
    <property type="entry name" value="PglD_N"/>
</dbReference>
<dbReference type="InterPro" id="IPR020019">
    <property type="entry name" value="AcTrfase_PglD-like"/>
</dbReference>
<reference evidence="4" key="1">
    <citation type="journal article" date="2019" name="Int. J. Syst. Evol. Microbiol.">
        <title>The Global Catalogue of Microorganisms (GCM) 10K type strain sequencing project: providing services to taxonomists for standard genome sequencing and annotation.</title>
        <authorList>
            <consortium name="The Broad Institute Genomics Platform"/>
            <consortium name="The Broad Institute Genome Sequencing Center for Infectious Disease"/>
            <person name="Wu L."/>
            <person name="Ma J."/>
        </authorList>
    </citation>
    <scope>NUCLEOTIDE SEQUENCE [LARGE SCALE GENOMIC DNA]</scope>
    <source>
        <strain evidence="4">KCTC 42730</strain>
    </source>
</reference>
<evidence type="ECO:0000259" key="2">
    <source>
        <dbReference type="Pfam" id="PF17836"/>
    </source>
</evidence>